<reference evidence="2 3" key="1">
    <citation type="journal article" date="2023" name="Int. J. Syst. Evol. Microbiol.">
        <title>Methylocystis iwaonis sp. nov., a type II methane-oxidizing bacterium from surface soil of a rice paddy field in Japan, and emended description of the genus Methylocystis (ex Whittenbury et al. 1970) Bowman et al. 1993.</title>
        <authorList>
            <person name="Kaise H."/>
            <person name="Sawadogo J.B."/>
            <person name="Alam M.S."/>
            <person name="Ueno C."/>
            <person name="Dianou D."/>
            <person name="Shinjo R."/>
            <person name="Asakawa S."/>
        </authorList>
    </citation>
    <scope>NUCLEOTIDE SEQUENCE [LARGE SCALE GENOMIC DNA]</scope>
    <source>
        <strain evidence="2 3">SS37A-Re</strain>
    </source>
</reference>
<evidence type="ECO:0000256" key="1">
    <source>
        <dbReference type="SAM" id="Coils"/>
    </source>
</evidence>
<evidence type="ECO:0000313" key="3">
    <source>
        <dbReference type="Proteomes" id="UP001317629"/>
    </source>
</evidence>
<evidence type="ECO:0000313" key="2">
    <source>
        <dbReference type="EMBL" id="BDV33512.1"/>
    </source>
</evidence>
<name>A0ABM8E6D8_9HYPH</name>
<accession>A0ABM8E6D8</accession>
<evidence type="ECO:0008006" key="4">
    <source>
        <dbReference type="Google" id="ProtNLM"/>
    </source>
</evidence>
<dbReference type="Gene3D" id="2.40.50.100">
    <property type="match status" value="1"/>
</dbReference>
<dbReference type="PANTHER" id="PTHR30438">
    <property type="entry name" value="36 KDA ANTIGEN-RELATED"/>
    <property type="match status" value="1"/>
</dbReference>
<dbReference type="PANTHER" id="PTHR30438:SF2">
    <property type="entry name" value="MEMBRANE PROTEIN"/>
    <property type="match status" value="1"/>
</dbReference>
<organism evidence="2 3">
    <name type="scientific">Methylocystis iwaonis</name>
    <dbReference type="NCBI Taxonomy" id="2885079"/>
    <lineage>
        <taxon>Bacteria</taxon>
        <taxon>Pseudomonadati</taxon>
        <taxon>Pseudomonadota</taxon>
        <taxon>Alphaproteobacteria</taxon>
        <taxon>Hyphomicrobiales</taxon>
        <taxon>Methylocystaceae</taxon>
        <taxon>Methylocystis</taxon>
    </lineage>
</organism>
<dbReference type="EMBL" id="AP027142">
    <property type="protein sequence ID" value="BDV33512.1"/>
    <property type="molecule type" value="Genomic_DNA"/>
</dbReference>
<keyword evidence="1" id="KW-0175">Coiled coil</keyword>
<dbReference type="Proteomes" id="UP001317629">
    <property type="component" value="Chromosome"/>
</dbReference>
<dbReference type="Gene3D" id="1.10.287.470">
    <property type="entry name" value="Helix hairpin bin"/>
    <property type="match status" value="1"/>
</dbReference>
<feature type="coiled-coil region" evidence="1">
    <location>
        <begin position="140"/>
        <end position="167"/>
    </location>
</feature>
<sequence length="336" mass="36870">MIIVAAVVGIGGYFGYQYWLSRQNALPAGIASGNGRVEAKLVDISPKESLRVKEIRFQEGDLVKPGDICVLMDTNTIEAQLEEAKLNVVATQEKEAVEKATIERIKAQIELAKVEVVRSKNLVAQRAGSQRELDVRNTQLKTTTASLQEEEAKLRTILQEVAVAQAKVATIQTRIDDATLRSPVLGRVLYKLAEVGEVLAAGGKAMTLVNLQDVYMEIYLPAADAARVRLGAQARIVPDHVEGRTVAGYVSFVSPEAQFTPKQVETRSEREKLMFRVKIKVPEKTVSAFIEYLKTGVRGVGYVKLDDSVEWPSWLQKTLEPPETNGKAAAAKENGP</sequence>
<proteinExistence type="predicted"/>
<dbReference type="SUPFAM" id="SSF111369">
    <property type="entry name" value="HlyD-like secretion proteins"/>
    <property type="match status" value="1"/>
</dbReference>
<dbReference type="Gene3D" id="2.40.30.170">
    <property type="match status" value="1"/>
</dbReference>
<keyword evidence="3" id="KW-1185">Reference proteome</keyword>
<protein>
    <recommendedName>
        <fullName evidence="4">HlyD family efflux transporter periplasmic adaptor subunit</fullName>
    </recommendedName>
</protein>
<gene>
    <name evidence="2" type="ORF">SS37A_10410</name>
</gene>